<dbReference type="InterPro" id="IPR027417">
    <property type="entry name" value="P-loop_NTPase"/>
</dbReference>
<keyword evidence="8" id="KW-0449">Lipoprotein</keyword>
<accession>A0A482VBU2</accession>
<dbReference type="SMART" id="SM00174">
    <property type="entry name" value="RHO"/>
    <property type="match status" value="1"/>
</dbReference>
<dbReference type="SUPFAM" id="SSF52540">
    <property type="entry name" value="P-loop containing nucleoside triphosphate hydrolases"/>
    <property type="match status" value="1"/>
</dbReference>
<dbReference type="OrthoDB" id="25818at2759"/>
<dbReference type="GO" id="GO:0003924">
    <property type="term" value="F:GTPase activity"/>
    <property type="evidence" value="ECO:0007669"/>
    <property type="project" value="InterPro"/>
</dbReference>
<name>A0A482VBU2_ASBVE</name>
<evidence type="ECO:0000256" key="11">
    <source>
        <dbReference type="ARBA" id="ARBA00037969"/>
    </source>
</evidence>
<dbReference type="FunFam" id="3.40.50.300:FF:000273">
    <property type="entry name" value="GTP-binding protein Rheb homolog"/>
    <property type="match status" value="1"/>
</dbReference>
<dbReference type="GO" id="GO:0007165">
    <property type="term" value="P:signal transduction"/>
    <property type="evidence" value="ECO:0007669"/>
    <property type="project" value="InterPro"/>
</dbReference>
<dbReference type="AlphaFoldDB" id="A0A482VBU2"/>
<keyword evidence="7" id="KW-0472">Membrane</keyword>
<sequence>MPAPKQRKIALMGYRSVGKSSLSMQFVEGKFIESYDPTIENTFKKSLRINSTDYELILVDTTGQDEFSMFPSQYSLDVHGYVLVYSIENLKSFEVVTALYDKLVDITGKTYFPSVLVGNKSDMHKCREVPAEDGRKLAEKWKATFLETSAKHNVSVSQVFQTLLNDIERADGNEKPNCSIN</sequence>
<keyword evidence="6" id="KW-0342">GTP-binding</keyword>
<evidence type="ECO:0000256" key="9">
    <source>
        <dbReference type="ARBA" id="ARBA00023289"/>
    </source>
</evidence>
<dbReference type="PROSITE" id="PS51419">
    <property type="entry name" value="RAB"/>
    <property type="match status" value="1"/>
</dbReference>
<evidence type="ECO:0000256" key="3">
    <source>
        <dbReference type="ARBA" id="ARBA00022741"/>
    </source>
</evidence>
<evidence type="ECO:0000313" key="14">
    <source>
        <dbReference type="Proteomes" id="UP000292052"/>
    </source>
</evidence>
<dbReference type="PROSITE" id="PS51421">
    <property type="entry name" value="RAS"/>
    <property type="match status" value="1"/>
</dbReference>
<reference evidence="13 14" key="1">
    <citation type="submission" date="2017-03" db="EMBL/GenBank/DDBJ databases">
        <title>Genome of the blue death feigning beetle - Asbolus verrucosus.</title>
        <authorList>
            <person name="Rider S.D."/>
        </authorList>
    </citation>
    <scope>NUCLEOTIDE SEQUENCE [LARGE SCALE GENOMIC DNA]</scope>
    <source>
        <strain evidence="13">Butters</strain>
        <tissue evidence="13">Head and leg muscle</tissue>
    </source>
</reference>
<keyword evidence="5" id="KW-0460">Magnesium</keyword>
<dbReference type="NCBIfam" id="TIGR00231">
    <property type="entry name" value="small_GTP"/>
    <property type="match status" value="1"/>
</dbReference>
<dbReference type="InterPro" id="IPR005225">
    <property type="entry name" value="Small_GTP-bd"/>
</dbReference>
<dbReference type="SMART" id="SM00173">
    <property type="entry name" value="RAS"/>
    <property type="match status" value="1"/>
</dbReference>
<evidence type="ECO:0000256" key="5">
    <source>
        <dbReference type="ARBA" id="ARBA00022842"/>
    </source>
</evidence>
<evidence type="ECO:0000256" key="4">
    <source>
        <dbReference type="ARBA" id="ARBA00022801"/>
    </source>
</evidence>
<dbReference type="SMART" id="SM00175">
    <property type="entry name" value="RAB"/>
    <property type="match status" value="1"/>
</dbReference>
<evidence type="ECO:0000256" key="10">
    <source>
        <dbReference type="ARBA" id="ARBA00037811"/>
    </source>
</evidence>
<dbReference type="GO" id="GO:0005525">
    <property type="term" value="F:GTP binding"/>
    <property type="evidence" value="ECO:0007669"/>
    <property type="project" value="UniProtKB-KW"/>
</dbReference>
<dbReference type="PROSITE" id="PS51420">
    <property type="entry name" value="RHO"/>
    <property type="match status" value="1"/>
</dbReference>
<evidence type="ECO:0000256" key="1">
    <source>
        <dbReference type="ARBA" id="ARBA00022481"/>
    </source>
</evidence>
<dbReference type="Pfam" id="PF00071">
    <property type="entry name" value="Ras"/>
    <property type="match status" value="1"/>
</dbReference>
<dbReference type="Gene3D" id="3.40.50.300">
    <property type="entry name" value="P-loop containing nucleotide triphosphate hydrolases"/>
    <property type="match status" value="1"/>
</dbReference>
<comment type="similarity">
    <text evidence="11">Belongs to the small GTPase superfamily. Rheb family.</text>
</comment>
<keyword evidence="9" id="KW-0636">Prenylation</keyword>
<evidence type="ECO:0000256" key="8">
    <source>
        <dbReference type="ARBA" id="ARBA00023288"/>
    </source>
</evidence>
<comment type="catalytic activity">
    <reaction evidence="12">
        <text>GTP + H2O = GDP + phosphate + H(+)</text>
        <dbReference type="Rhea" id="RHEA:19669"/>
        <dbReference type="ChEBI" id="CHEBI:15377"/>
        <dbReference type="ChEBI" id="CHEBI:15378"/>
        <dbReference type="ChEBI" id="CHEBI:37565"/>
        <dbReference type="ChEBI" id="CHEBI:43474"/>
        <dbReference type="ChEBI" id="CHEBI:58189"/>
    </reaction>
    <physiologicalReaction direction="left-to-right" evidence="12">
        <dbReference type="Rhea" id="RHEA:19670"/>
    </physiologicalReaction>
</comment>
<keyword evidence="14" id="KW-1185">Reference proteome</keyword>
<keyword evidence="4" id="KW-0378">Hydrolase</keyword>
<evidence type="ECO:0000256" key="12">
    <source>
        <dbReference type="ARBA" id="ARBA00049117"/>
    </source>
</evidence>
<dbReference type="InterPro" id="IPR001806">
    <property type="entry name" value="Small_GTPase"/>
</dbReference>
<keyword evidence="1" id="KW-0488">Methylation</keyword>
<gene>
    <name evidence="13" type="ORF">BDFB_006148</name>
</gene>
<keyword evidence="2" id="KW-0479">Metal-binding</keyword>
<dbReference type="PRINTS" id="PR00449">
    <property type="entry name" value="RASTRNSFRMNG"/>
</dbReference>
<evidence type="ECO:0000256" key="7">
    <source>
        <dbReference type="ARBA" id="ARBA00023136"/>
    </source>
</evidence>
<evidence type="ECO:0000313" key="13">
    <source>
        <dbReference type="EMBL" id="RZB40743.1"/>
    </source>
</evidence>
<comment type="caution">
    <text evidence="13">The sequence shown here is derived from an EMBL/GenBank/DDBJ whole genome shotgun (WGS) entry which is preliminary data.</text>
</comment>
<comment type="subcellular location">
    <subcellularLocation>
        <location evidence="10">Endoplasmic reticulum membrane</location>
        <topology evidence="10">Lipid-anchor</topology>
        <orientation evidence="10">Cytoplasmic side</orientation>
    </subcellularLocation>
</comment>
<proteinExistence type="inferred from homology"/>
<evidence type="ECO:0000256" key="2">
    <source>
        <dbReference type="ARBA" id="ARBA00022723"/>
    </source>
</evidence>
<dbReference type="Proteomes" id="UP000292052">
    <property type="component" value="Unassembled WGS sequence"/>
</dbReference>
<evidence type="ECO:0000256" key="6">
    <source>
        <dbReference type="ARBA" id="ARBA00023134"/>
    </source>
</evidence>
<keyword evidence="3" id="KW-0547">Nucleotide-binding</keyword>
<dbReference type="InterPro" id="IPR020849">
    <property type="entry name" value="Small_GTPase_Ras-type"/>
</dbReference>
<organism evidence="13 14">
    <name type="scientific">Asbolus verrucosus</name>
    <name type="common">Desert ironclad beetle</name>
    <dbReference type="NCBI Taxonomy" id="1661398"/>
    <lineage>
        <taxon>Eukaryota</taxon>
        <taxon>Metazoa</taxon>
        <taxon>Ecdysozoa</taxon>
        <taxon>Arthropoda</taxon>
        <taxon>Hexapoda</taxon>
        <taxon>Insecta</taxon>
        <taxon>Pterygota</taxon>
        <taxon>Neoptera</taxon>
        <taxon>Endopterygota</taxon>
        <taxon>Coleoptera</taxon>
        <taxon>Polyphaga</taxon>
        <taxon>Cucujiformia</taxon>
        <taxon>Tenebrionidae</taxon>
        <taxon>Pimeliinae</taxon>
        <taxon>Asbolus</taxon>
    </lineage>
</organism>
<dbReference type="STRING" id="1661398.A0A482VBU2"/>
<dbReference type="CDD" id="cd04137">
    <property type="entry name" value="RheB"/>
    <property type="match status" value="1"/>
</dbReference>
<dbReference type="PANTHER" id="PTHR24070">
    <property type="entry name" value="RAS, DI-RAS, AND RHEB FAMILY MEMBERS OF SMALL GTPASE SUPERFAMILY"/>
    <property type="match status" value="1"/>
</dbReference>
<dbReference type="EMBL" id="QDEB01116287">
    <property type="protein sequence ID" value="RZB40743.1"/>
    <property type="molecule type" value="Genomic_DNA"/>
</dbReference>
<dbReference type="GO" id="GO:0046872">
    <property type="term" value="F:metal ion binding"/>
    <property type="evidence" value="ECO:0007669"/>
    <property type="project" value="UniProtKB-KW"/>
</dbReference>
<dbReference type="GO" id="GO:0005789">
    <property type="term" value="C:endoplasmic reticulum membrane"/>
    <property type="evidence" value="ECO:0007669"/>
    <property type="project" value="UniProtKB-SubCell"/>
</dbReference>
<protein>
    <submittedName>
        <fullName evidence="13">Ras and/or Miro domain containing protein</fullName>
    </submittedName>
</protein>